<proteinExistence type="predicted"/>
<evidence type="ECO:0000313" key="1">
    <source>
        <dbReference type="EMBL" id="MPN35564.1"/>
    </source>
</evidence>
<comment type="caution">
    <text evidence="1">The sequence shown here is derived from an EMBL/GenBank/DDBJ whole genome shotgun (WGS) entry which is preliminary data.</text>
</comment>
<protein>
    <submittedName>
        <fullName evidence="1">Uncharacterized protein</fullName>
    </submittedName>
</protein>
<dbReference type="EMBL" id="VSSQ01089230">
    <property type="protein sequence ID" value="MPN35564.1"/>
    <property type="molecule type" value="Genomic_DNA"/>
</dbReference>
<sequence length="80" mass="9302">MIQSAISFHLTQVAEREQSNLRIKKMPLNLMFNTWIGLIHYYLINQDMFAPGKSVVSTYGEMWIQHFINLISVDEGGKEK</sequence>
<accession>A0A645HHH2</accession>
<reference evidence="1" key="1">
    <citation type="submission" date="2019-08" db="EMBL/GenBank/DDBJ databases">
        <authorList>
            <person name="Kucharzyk K."/>
            <person name="Murdoch R.W."/>
            <person name="Higgins S."/>
            <person name="Loffler F."/>
        </authorList>
    </citation>
    <scope>NUCLEOTIDE SEQUENCE</scope>
</reference>
<organism evidence="1">
    <name type="scientific">bioreactor metagenome</name>
    <dbReference type="NCBI Taxonomy" id="1076179"/>
    <lineage>
        <taxon>unclassified sequences</taxon>
        <taxon>metagenomes</taxon>
        <taxon>ecological metagenomes</taxon>
    </lineage>
</organism>
<name>A0A645HHH2_9ZZZZ</name>
<dbReference type="AlphaFoldDB" id="A0A645HHH2"/>
<gene>
    <name evidence="1" type="ORF">SDC9_183062</name>
</gene>